<name>A0AA86MC70_9ENTR</name>
<dbReference type="InterPro" id="IPR005119">
    <property type="entry name" value="LysR_subst-bd"/>
</dbReference>
<keyword evidence="5 6" id="KW-0804">Transcription</keyword>
<dbReference type="InterPro" id="IPR036388">
    <property type="entry name" value="WH-like_DNA-bd_sf"/>
</dbReference>
<evidence type="ECO:0000256" key="4">
    <source>
        <dbReference type="ARBA" id="ARBA00023125"/>
    </source>
</evidence>
<dbReference type="InterPro" id="IPR050176">
    <property type="entry name" value="LTTR"/>
</dbReference>
<dbReference type="GO" id="GO:0003677">
    <property type="term" value="F:DNA binding"/>
    <property type="evidence" value="ECO:0007669"/>
    <property type="project" value="UniProtKB-KW"/>
</dbReference>
<evidence type="ECO:0000256" key="2">
    <source>
        <dbReference type="ARBA" id="ARBA00022491"/>
    </source>
</evidence>
<evidence type="ECO:0000256" key="6">
    <source>
        <dbReference type="HAMAP-Rule" id="MF_01233"/>
    </source>
</evidence>
<organism evidence="8 9">
    <name type="scientific">Enterobacter kobei</name>
    <dbReference type="NCBI Taxonomy" id="208224"/>
    <lineage>
        <taxon>Bacteria</taxon>
        <taxon>Pseudomonadati</taxon>
        <taxon>Pseudomonadota</taxon>
        <taxon>Gammaproteobacteria</taxon>
        <taxon>Enterobacterales</taxon>
        <taxon>Enterobacteriaceae</taxon>
        <taxon>Enterobacter</taxon>
        <taxon>Enterobacter cloacae complex</taxon>
    </lineage>
</organism>
<dbReference type="SUPFAM" id="SSF53850">
    <property type="entry name" value="Periplasmic binding protein-like II"/>
    <property type="match status" value="1"/>
</dbReference>
<protein>
    <recommendedName>
        <fullName evidence="6">HTH-type transcriptional regulator HdfR</fullName>
    </recommendedName>
    <alternativeName>
        <fullName evidence="6">H-NS-dependent flhDC regulator</fullName>
    </alternativeName>
</protein>
<gene>
    <name evidence="6 8" type="primary">hdfR</name>
    <name evidence="8" type="ORF">ENKO_41460</name>
</gene>
<keyword evidence="2 6" id="KW-0678">Repressor</keyword>
<dbReference type="FunFam" id="1.10.10.10:FF:000001">
    <property type="entry name" value="LysR family transcriptional regulator"/>
    <property type="match status" value="1"/>
</dbReference>
<evidence type="ECO:0000313" key="9">
    <source>
        <dbReference type="Proteomes" id="UP000682928"/>
    </source>
</evidence>
<dbReference type="Gene3D" id="3.40.190.10">
    <property type="entry name" value="Periplasmic binding protein-like II"/>
    <property type="match status" value="1"/>
</dbReference>
<dbReference type="Proteomes" id="UP000682928">
    <property type="component" value="Chromosome"/>
</dbReference>
<dbReference type="PRINTS" id="PR00039">
    <property type="entry name" value="HTHLYSR"/>
</dbReference>
<dbReference type="GO" id="GO:0003700">
    <property type="term" value="F:DNA-binding transcription factor activity"/>
    <property type="evidence" value="ECO:0007669"/>
    <property type="project" value="UniProtKB-UniRule"/>
</dbReference>
<dbReference type="PROSITE" id="PS50931">
    <property type="entry name" value="HTH_LYSR"/>
    <property type="match status" value="1"/>
</dbReference>
<dbReference type="EMBL" id="AP024590">
    <property type="protein sequence ID" value="BCU57552.1"/>
    <property type="molecule type" value="Genomic_DNA"/>
</dbReference>
<keyword evidence="4 6" id="KW-0238">DNA-binding</keyword>
<dbReference type="InterPro" id="IPR000847">
    <property type="entry name" value="LysR_HTH_N"/>
</dbReference>
<evidence type="ECO:0000256" key="3">
    <source>
        <dbReference type="ARBA" id="ARBA00023015"/>
    </source>
</evidence>
<dbReference type="SUPFAM" id="SSF46785">
    <property type="entry name" value="Winged helix' DNA-binding domain"/>
    <property type="match status" value="1"/>
</dbReference>
<comment type="function">
    <text evidence="6">Negatively regulates the transcription of the flagellar master operon flhDC by binding to the upstream region of the operon.</text>
</comment>
<feature type="DNA-binding region" description="H-T-H motif" evidence="6">
    <location>
        <begin position="18"/>
        <end position="37"/>
    </location>
</feature>
<dbReference type="NCBIfam" id="NF002946">
    <property type="entry name" value="PRK03601.1"/>
    <property type="match status" value="1"/>
</dbReference>
<accession>A0AA86MC70</accession>
<dbReference type="InterPro" id="IPR036390">
    <property type="entry name" value="WH_DNA-bd_sf"/>
</dbReference>
<dbReference type="InterPro" id="IPR020890">
    <property type="entry name" value="Tscrpt_reg_HTH_HdfR"/>
</dbReference>
<dbReference type="Pfam" id="PF00126">
    <property type="entry name" value="HTH_1"/>
    <property type="match status" value="1"/>
</dbReference>
<keyword evidence="3 6" id="KW-0805">Transcription regulation</keyword>
<dbReference type="Pfam" id="PF03466">
    <property type="entry name" value="LysR_substrate"/>
    <property type="match status" value="1"/>
</dbReference>
<dbReference type="PANTHER" id="PTHR30579">
    <property type="entry name" value="TRANSCRIPTIONAL REGULATOR"/>
    <property type="match status" value="1"/>
</dbReference>
<dbReference type="Gene3D" id="1.10.10.10">
    <property type="entry name" value="Winged helix-like DNA-binding domain superfamily/Winged helix DNA-binding domain"/>
    <property type="match status" value="1"/>
</dbReference>
<comment type="similarity">
    <text evidence="1 6">Belongs to the LysR transcriptional regulatory family.</text>
</comment>
<dbReference type="GO" id="GO:0045892">
    <property type="term" value="P:negative regulation of DNA-templated transcription"/>
    <property type="evidence" value="ECO:0007669"/>
    <property type="project" value="UniProtKB-UniRule"/>
</dbReference>
<dbReference type="AlphaFoldDB" id="A0AA86MC70"/>
<feature type="domain" description="HTH lysR-type" evidence="7">
    <location>
        <begin position="1"/>
        <end position="58"/>
    </location>
</feature>
<evidence type="ECO:0000256" key="1">
    <source>
        <dbReference type="ARBA" id="ARBA00009437"/>
    </source>
</evidence>
<proteinExistence type="inferred from homology"/>
<reference evidence="8" key="1">
    <citation type="submission" date="2021-04" db="EMBL/GenBank/DDBJ databases">
        <title>Difference and commonality of drug resistance evolution in various bacteria. and drug sensitivity profiles.</title>
        <authorList>
            <person name="Maeda T."/>
            <person name="Shibai A."/>
            <person name="Kawada K."/>
            <person name="Kotani H."/>
            <person name="Tarusawa Y."/>
            <person name="Tanabe K."/>
            <person name="Furusawa C."/>
        </authorList>
    </citation>
    <scope>NUCLEOTIDE SEQUENCE</scope>
    <source>
        <strain evidence="8">JCM 8580</strain>
    </source>
</reference>
<dbReference type="HAMAP" id="MF_01233">
    <property type="entry name" value="HTH_type_HdfR"/>
    <property type="match status" value="1"/>
</dbReference>
<evidence type="ECO:0000256" key="5">
    <source>
        <dbReference type="ARBA" id="ARBA00023163"/>
    </source>
</evidence>
<sequence length="273" mass="30958">MDTELLKTFLEVSRTRHFGRAAEALYLTQSAVSFRIRQLENQLGVNLFTRHRNNIRLTPAGEKLLPYAETLMSTWQAARKDVAHTSRHNELSIGASASLWECMLNGWLGRLYQSQKNLQFEARIAQRQSLVKQLHERQLDLLITTEAPKMDEFSSQLLGHFTLALYCAAAGKAKASLNYLRLEWGPDFQQHEVGLIASDDIPLLTTSSAEIARQQLATLEGCTWLPVAWAENQADLHTVTDSLTLSRPLYAIWLQNSDKQSHIKDLLKISVME</sequence>
<dbReference type="PANTHER" id="PTHR30579:SF8">
    <property type="entry name" value="HTH-TYPE TRANSCRIPTIONAL REGULATOR HDFR"/>
    <property type="match status" value="1"/>
</dbReference>
<evidence type="ECO:0000313" key="8">
    <source>
        <dbReference type="EMBL" id="BCU57552.1"/>
    </source>
</evidence>
<evidence type="ECO:0000259" key="7">
    <source>
        <dbReference type="PROSITE" id="PS50931"/>
    </source>
</evidence>